<dbReference type="EMBL" id="BAABHJ010000005">
    <property type="protein sequence ID" value="GAA4605135.1"/>
    <property type="molecule type" value="Genomic_DNA"/>
</dbReference>
<protein>
    <recommendedName>
        <fullName evidence="12">Sensor protein KdpD transmembrane domain-containing protein</fullName>
    </recommendedName>
</protein>
<comment type="subcellular location">
    <subcellularLocation>
        <location evidence="1">Membrane</location>
        <topology evidence="1">Multi-pass membrane protein</topology>
    </subcellularLocation>
</comment>
<keyword evidence="6" id="KW-0418">Kinase</keyword>
<feature type="transmembrane region" description="Helical" evidence="11">
    <location>
        <begin position="6"/>
        <end position="27"/>
    </location>
</feature>
<sequence>MIGHRYRDVIAVAAALAGPLLVALVLLPFRTGVSRTNLALILVVVVVAVAALGSRPAGALSALSAAAWFDFFLTPPYQSLLIHRAADVQTAVLLLAVGLVVSQLAARARRLKVITVTDAGYLARIHNTARLAQGATSADAVVDHVRRELGDLLHLRACRFEYGSLLGHPPRLEQDGGLIVGRRRWEVERRGWPEEDVELRAFGNGHFQGRFMLSPVPGERPSLQARLVAVTLADQAGVALDTAGPARREQ</sequence>
<evidence type="ECO:0000256" key="6">
    <source>
        <dbReference type="ARBA" id="ARBA00022777"/>
    </source>
</evidence>
<evidence type="ECO:0000259" key="12">
    <source>
        <dbReference type="Pfam" id="PF13493"/>
    </source>
</evidence>
<dbReference type="Proteomes" id="UP001500212">
    <property type="component" value="Unassembled WGS sequence"/>
</dbReference>
<evidence type="ECO:0000256" key="1">
    <source>
        <dbReference type="ARBA" id="ARBA00004141"/>
    </source>
</evidence>
<feature type="domain" description="Sensor protein KdpD transmembrane" evidence="12">
    <location>
        <begin position="13"/>
        <end position="110"/>
    </location>
</feature>
<evidence type="ECO:0000256" key="5">
    <source>
        <dbReference type="ARBA" id="ARBA00022741"/>
    </source>
</evidence>
<evidence type="ECO:0000256" key="11">
    <source>
        <dbReference type="SAM" id="Phobius"/>
    </source>
</evidence>
<keyword evidence="8 11" id="KW-1133">Transmembrane helix</keyword>
<proteinExistence type="predicted"/>
<reference evidence="14" key="1">
    <citation type="journal article" date="2019" name="Int. J. Syst. Evol. Microbiol.">
        <title>The Global Catalogue of Microorganisms (GCM) 10K type strain sequencing project: providing services to taxonomists for standard genome sequencing and annotation.</title>
        <authorList>
            <consortium name="The Broad Institute Genomics Platform"/>
            <consortium name="The Broad Institute Genome Sequencing Center for Infectious Disease"/>
            <person name="Wu L."/>
            <person name="Ma J."/>
        </authorList>
    </citation>
    <scope>NUCLEOTIDE SEQUENCE [LARGE SCALE GENOMIC DNA]</scope>
    <source>
        <strain evidence="14">JCM 17938</strain>
    </source>
</reference>
<name>A0ABP8TDC2_9ACTN</name>
<organism evidence="13 14">
    <name type="scientific">Actinoallomurus liliacearum</name>
    <dbReference type="NCBI Taxonomy" id="1080073"/>
    <lineage>
        <taxon>Bacteria</taxon>
        <taxon>Bacillati</taxon>
        <taxon>Actinomycetota</taxon>
        <taxon>Actinomycetes</taxon>
        <taxon>Streptosporangiales</taxon>
        <taxon>Thermomonosporaceae</taxon>
        <taxon>Actinoallomurus</taxon>
    </lineage>
</organism>
<evidence type="ECO:0000256" key="10">
    <source>
        <dbReference type="ARBA" id="ARBA00023136"/>
    </source>
</evidence>
<keyword evidence="5" id="KW-0547">Nucleotide-binding</keyword>
<evidence type="ECO:0000313" key="13">
    <source>
        <dbReference type="EMBL" id="GAA4605135.1"/>
    </source>
</evidence>
<dbReference type="RefSeq" id="WP_345351214.1">
    <property type="nucleotide sequence ID" value="NZ_BAABHJ010000005.1"/>
</dbReference>
<evidence type="ECO:0000256" key="4">
    <source>
        <dbReference type="ARBA" id="ARBA00022692"/>
    </source>
</evidence>
<keyword evidence="10 11" id="KW-0472">Membrane</keyword>
<evidence type="ECO:0000256" key="2">
    <source>
        <dbReference type="ARBA" id="ARBA00022553"/>
    </source>
</evidence>
<keyword evidence="3" id="KW-0808">Transferase</keyword>
<dbReference type="InterPro" id="IPR038318">
    <property type="entry name" value="KdpD_sf"/>
</dbReference>
<comment type="caution">
    <text evidence="13">The sequence shown here is derived from an EMBL/GenBank/DDBJ whole genome shotgun (WGS) entry which is preliminary data.</text>
</comment>
<evidence type="ECO:0000256" key="9">
    <source>
        <dbReference type="ARBA" id="ARBA00023012"/>
    </source>
</evidence>
<dbReference type="InterPro" id="IPR025201">
    <property type="entry name" value="KdpD_TM"/>
</dbReference>
<feature type="transmembrane region" description="Helical" evidence="11">
    <location>
        <begin position="39"/>
        <end position="68"/>
    </location>
</feature>
<keyword evidence="7" id="KW-0067">ATP-binding</keyword>
<evidence type="ECO:0000313" key="14">
    <source>
        <dbReference type="Proteomes" id="UP001500212"/>
    </source>
</evidence>
<evidence type="ECO:0000256" key="3">
    <source>
        <dbReference type="ARBA" id="ARBA00022679"/>
    </source>
</evidence>
<accession>A0ABP8TDC2</accession>
<keyword evidence="2" id="KW-0597">Phosphoprotein</keyword>
<evidence type="ECO:0000256" key="7">
    <source>
        <dbReference type="ARBA" id="ARBA00022840"/>
    </source>
</evidence>
<feature type="transmembrane region" description="Helical" evidence="11">
    <location>
        <begin position="88"/>
        <end position="106"/>
    </location>
</feature>
<keyword evidence="14" id="KW-1185">Reference proteome</keyword>
<evidence type="ECO:0000256" key="8">
    <source>
        <dbReference type="ARBA" id="ARBA00022989"/>
    </source>
</evidence>
<dbReference type="Gene3D" id="1.20.120.620">
    <property type="entry name" value="Backbone structure of the membrane domain of e. Coli histidine kinase receptor kdpd"/>
    <property type="match status" value="1"/>
</dbReference>
<keyword evidence="9" id="KW-0902">Two-component regulatory system</keyword>
<dbReference type="Pfam" id="PF13493">
    <property type="entry name" value="DUF4118"/>
    <property type="match status" value="1"/>
</dbReference>
<gene>
    <name evidence="13" type="ORF">GCM10023195_17750</name>
</gene>
<keyword evidence="4 11" id="KW-0812">Transmembrane</keyword>